<dbReference type="AlphaFoldDB" id="A0A0W0Y322"/>
<gene>
    <name evidence="2" type="ORF">Lqui_0285</name>
</gene>
<dbReference type="Proteomes" id="UP000054618">
    <property type="component" value="Unassembled WGS sequence"/>
</dbReference>
<keyword evidence="1" id="KW-0732">Signal</keyword>
<dbReference type="OrthoDB" id="5639313at2"/>
<keyword evidence="3" id="KW-1185">Reference proteome</keyword>
<dbReference type="STRING" id="45073.Lqui_0285"/>
<reference evidence="2 3" key="1">
    <citation type="submission" date="2015-11" db="EMBL/GenBank/DDBJ databases">
        <title>Genomic analysis of 38 Legionella species identifies large and diverse effector repertoires.</title>
        <authorList>
            <person name="Burstein D."/>
            <person name="Amaro F."/>
            <person name="Zusman T."/>
            <person name="Lifshitz Z."/>
            <person name="Cohen O."/>
            <person name="Gilbert J.A."/>
            <person name="Pupko T."/>
            <person name="Shuman H.A."/>
            <person name="Segal G."/>
        </authorList>
    </citation>
    <scope>NUCLEOTIDE SEQUENCE [LARGE SCALE GENOMIC DNA]</scope>
    <source>
        <strain evidence="2 3">CDC#1442-AUS-E</strain>
    </source>
</reference>
<evidence type="ECO:0000313" key="3">
    <source>
        <dbReference type="Proteomes" id="UP000054618"/>
    </source>
</evidence>
<sequence length="128" mass="14334">MKKWLLFAATSLMTTAHAAELTWCNYKDYFRLSDISHPGITIIETHHDAELVLTPVGPRSFEIQDGSQCQSGFAHITVAYDSNHWCLLDIKDGPFINHPTVKASCTGIRYIDTIYDGTGSHSYTINLD</sequence>
<name>A0A0W0Y322_9GAMM</name>
<comment type="caution">
    <text evidence="2">The sequence shown here is derived from an EMBL/GenBank/DDBJ whole genome shotgun (WGS) entry which is preliminary data.</text>
</comment>
<feature type="chain" id="PRO_5006917169" evidence="1">
    <location>
        <begin position="19"/>
        <end position="128"/>
    </location>
</feature>
<feature type="signal peptide" evidence="1">
    <location>
        <begin position="1"/>
        <end position="18"/>
    </location>
</feature>
<evidence type="ECO:0000256" key="1">
    <source>
        <dbReference type="SAM" id="SignalP"/>
    </source>
</evidence>
<dbReference type="EMBL" id="LNYS01000006">
    <property type="protein sequence ID" value="KTD51441.1"/>
    <property type="molecule type" value="Genomic_DNA"/>
</dbReference>
<proteinExistence type="predicted"/>
<accession>A0A0W0Y322</accession>
<dbReference type="RefSeq" id="WP_058506422.1">
    <property type="nucleotide sequence ID" value="NZ_CAAAIK010000008.1"/>
</dbReference>
<evidence type="ECO:0000313" key="2">
    <source>
        <dbReference type="EMBL" id="KTD51441.1"/>
    </source>
</evidence>
<dbReference type="PATRIC" id="fig|45073.5.peg.302"/>
<organism evidence="2 3">
    <name type="scientific">Legionella quinlivanii</name>
    <dbReference type="NCBI Taxonomy" id="45073"/>
    <lineage>
        <taxon>Bacteria</taxon>
        <taxon>Pseudomonadati</taxon>
        <taxon>Pseudomonadota</taxon>
        <taxon>Gammaproteobacteria</taxon>
        <taxon>Legionellales</taxon>
        <taxon>Legionellaceae</taxon>
        <taxon>Legionella</taxon>
    </lineage>
</organism>
<protein>
    <submittedName>
        <fullName evidence="2">Uncharacterized protein</fullName>
    </submittedName>
</protein>